<dbReference type="GO" id="GO:0016740">
    <property type="term" value="F:transferase activity"/>
    <property type="evidence" value="ECO:0007669"/>
    <property type="project" value="UniProtKB-KW"/>
</dbReference>
<dbReference type="Proteomes" id="UP000237056">
    <property type="component" value="Unassembled WGS sequence"/>
</dbReference>
<comment type="caution">
    <text evidence="1">The sequence shown here is derived from an EMBL/GenBank/DDBJ whole genome shotgun (WGS) entry which is preliminary data.</text>
</comment>
<accession>A0A2S4N7X8</accession>
<dbReference type="SUPFAM" id="SSF53756">
    <property type="entry name" value="UDP-Glycosyltransferase/glycogen phosphorylase"/>
    <property type="match status" value="1"/>
</dbReference>
<sequence>MKRKILILSAVNIEPNSSAAGGRMLQLLNLFQEMDFEIHYATTAVKTEFSVNIPYVSFHNIVINDSSFDNFVANLNPAVVVFDRFMLEEQFGSKISENCPNALKVLDTEDLHSLRQARQNCVKTETPFTLDTWKNSDYTKREIASIYRCDVTLIISEYEYHCLVQDFKIPESILFYIPLFAKKQENIKNFSERTDFAFIGNFLHEPNWDATQQLYKTIWPSIKQKLPRAKMKIYGAYPTQKVLELHQPGKGFYIQGRVDNALEAIASAKVLLAPIRFGAGIKGKLLDAMQTGTPSITTKIGAEGMEYKGWNGFVCDDNESFIEKSILLYSDEKLWHTMQEKGFEIIEKKLNSLFFADAFKEKINRMIDDLAYYRNDNYIGKLLNHHTTNAYYYMNKWIEEKNKKLQ</sequence>
<dbReference type="RefSeq" id="WP_245874616.1">
    <property type="nucleotide sequence ID" value="NZ_PQNY01000008.1"/>
</dbReference>
<keyword evidence="2" id="KW-1185">Reference proteome</keyword>
<dbReference type="Gene3D" id="3.40.50.2000">
    <property type="entry name" value="Glycogen Phosphorylase B"/>
    <property type="match status" value="1"/>
</dbReference>
<reference evidence="1 2" key="1">
    <citation type="submission" date="2018-01" db="EMBL/GenBank/DDBJ databases">
        <title>Genomic Encyclopedia of Type Strains, Phase I: the one thousand microbial genomes (KMG-I) project.</title>
        <authorList>
            <person name="Goeker M."/>
        </authorList>
    </citation>
    <scope>NUCLEOTIDE SEQUENCE [LARGE SCALE GENOMIC DNA]</scope>
    <source>
        <strain evidence="1 2">DSM 17960</strain>
    </source>
</reference>
<name>A0A2S4N7X8_9FLAO</name>
<protein>
    <submittedName>
        <fullName evidence="1">Glycosyltransferase involved in cell wall biosynthesis</fullName>
    </submittedName>
</protein>
<evidence type="ECO:0000313" key="1">
    <source>
        <dbReference type="EMBL" id="POS01771.1"/>
    </source>
</evidence>
<dbReference type="Pfam" id="PF13692">
    <property type="entry name" value="Glyco_trans_1_4"/>
    <property type="match status" value="1"/>
</dbReference>
<evidence type="ECO:0000313" key="2">
    <source>
        <dbReference type="Proteomes" id="UP000237056"/>
    </source>
</evidence>
<dbReference type="AlphaFoldDB" id="A0A2S4N7X8"/>
<proteinExistence type="predicted"/>
<keyword evidence="1" id="KW-0808">Transferase</keyword>
<dbReference type="EMBL" id="PQNY01000008">
    <property type="protein sequence ID" value="POS01771.1"/>
    <property type="molecule type" value="Genomic_DNA"/>
</dbReference>
<organism evidence="1 2">
    <name type="scientific">Flavobacterium croceum DSM 17960</name>
    <dbReference type="NCBI Taxonomy" id="1121886"/>
    <lineage>
        <taxon>Bacteria</taxon>
        <taxon>Pseudomonadati</taxon>
        <taxon>Bacteroidota</taxon>
        <taxon>Flavobacteriia</taxon>
        <taxon>Flavobacteriales</taxon>
        <taxon>Flavobacteriaceae</taxon>
        <taxon>Flavobacterium</taxon>
    </lineage>
</organism>
<gene>
    <name evidence="1" type="ORF">Q361_10898</name>
</gene>